<dbReference type="EMBL" id="MLYV02000273">
    <property type="protein sequence ID" value="PSS22614.1"/>
    <property type="molecule type" value="Genomic_DNA"/>
</dbReference>
<comment type="caution">
    <text evidence="1">The sequence shown here is derived from an EMBL/GenBank/DDBJ whole genome shotgun (WGS) entry which is preliminary data.</text>
</comment>
<organism evidence="1 2">
    <name type="scientific">Hermanssonia centrifuga</name>
    <dbReference type="NCBI Taxonomy" id="98765"/>
    <lineage>
        <taxon>Eukaryota</taxon>
        <taxon>Fungi</taxon>
        <taxon>Dikarya</taxon>
        <taxon>Basidiomycota</taxon>
        <taxon>Agaricomycotina</taxon>
        <taxon>Agaricomycetes</taxon>
        <taxon>Polyporales</taxon>
        <taxon>Meruliaceae</taxon>
        <taxon>Hermanssonia</taxon>
    </lineage>
</organism>
<keyword evidence="2" id="KW-1185">Reference proteome</keyword>
<accession>A0A2R6R768</accession>
<gene>
    <name evidence="1" type="ORF">PHLCEN_2v3080</name>
</gene>
<evidence type="ECO:0000313" key="2">
    <source>
        <dbReference type="Proteomes" id="UP000186601"/>
    </source>
</evidence>
<name>A0A2R6R768_9APHY</name>
<dbReference type="Proteomes" id="UP000186601">
    <property type="component" value="Unassembled WGS sequence"/>
</dbReference>
<protein>
    <submittedName>
        <fullName evidence="1">Uncharacterized protein</fullName>
    </submittedName>
</protein>
<proteinExistence type="predicted"/>
<reference evidence="1 2" key="1">
    <citation type="submission" date="2018-02" db="EMBL/GenBank/DDBJ databases">
        <title>Genome sequence of the basidiomycete white-rot fungus Phlebia centrifuga.</title>
        <authorList>
            <person name="Granchi Z."/>
            <person name="Peng M."/>
            <person name="de Vries R.P."/>
            <person name="Hilden K."/>
            <person name="Makela M.R."/>
            <person name="Grigoriev I."/>
            <person name="Riley R."/>
        </authorList>
    </citation>
    <scope>NUCLEOTIDE SEQUENCE [LARGE SCALE GENOMIC DNA]</scope>
    <source>
        <strain evidence="1 2">FBCC195</strain>
    </source>
</reference>
<evidence type="ECO:0000313" key="1">
    <source>
        <dbReference type="EMBL" id="PSS22614.1"/>
    </source>
</evidence>
<sequence>MAFLIKRNKVSLYGAHIQNGHVSYEYIKKALESDHKYLGLQIDPSKMEKPLCEACVKGKISRAPI</sequence>
<dbReference type="AlphaFoldDB" id="A0A2R6R768"/>